<dbReference type="EC" id="3.5.1.23" evidence="1"/>
<protein>
    <recommendedName>
        <fullName evidence="1">ceramidase</fullName>
        <ecNumber evidence="1">3.5.1.23</ecNumber>
    </recommendedName>
</protein>
<keyword evidence="4" id="KW-1185">Reference proteome</keyword>
<comment type="caution">
    <text evidence="3">The sequence shown here is derived from an EMBL/GenBank/DDBJ whole genome shotgun (WGS) entry which is preliminary data.</text>
</comment>
<evidence type="ECO:0000313" key="4">
    <source>
        <dbReference type="Proteomes" id="UP001365542"/>
    </source>
</evidence>
<dbReference type="Proteomes" id="UP001365542">
    <property type="component" value="Unassembled WGS sequence"/>
</dbReference>
<gene>
    <name evidence="3" type="ORF">TWF694_008310</name>
</gene>
<evidence type="ECO:0000313" key="3">
    <source>
        <dbReference type="EMBL" id="KAK6540926.1"/>
    </source>
</evidence>
<sequence length="398" mass="45022">MNADPIALLKGELRPPRYIVNLDLPPRQRYHEIAKAYKEKFHSLTPLFEDVLSEVPYHKLVAFIARHLLRRVYYSEEQEEIKGIVEVTGMPLYLMIAFNTFLDTFMGCTSGAVKLERDPNGLDGLDEDRDKMVHFRTLDWGMDELRSLIIQIDYQRGGETVAQSITYAGFVGVLTGVRKDLSLSLNFRPAADEGTSQLTVGFHKLMVVLGLRPSIAAQLREFLIPSKNKEPQTLAEIVETFPGSASAPCYITLCDGKRAFFIEKDVHHAGIDTSEEFITGTNHDARMDGWKSEDYFTYAKTLAKNENATIAAGISEELLEDSQVRKNCIRLLYTGAQNAMRVRRSTRRKTDGGIGLGTVVSWCQTYPISNECTHFSCIMDPKEGEISWLKYHIQPIER</sequence>
<dbReference type="InterPro" id="IPR029130">
    <property type="entry name" value="Acid_ceramidase_N"/>
</dbReference>
<dbReference type="PANTHER" id="PTHR28583">
    <property type="entry name" value="ACID AMIDASE"/>
    <property type="match status" value="1"/>
</dbReference>
<dbReference type="Pfam" id="PF15508">
    <property type="entry name" value="NAAA-beta"/>
    <property type="match status" value="1"/>
</dbReference>
<evidence type="ECO:0000259" key="2">
    <source>
        <dbReference type="Pfam" id="PF15508"/>
    </source>
</evidence>
<dbReference type="EMBL" id="JAVHJO010000004">
    <property type="protein sequence ID" value="KAK6540926.1"/>
    <property type="molecule type" value="Genomic_DNA"/>
</dbReference>
<name>A0AAV9XGX5_9PEZI</name>
<dbReference type="Gene3D" id="3.60.60.10">
    <property type="entry name" value="Penicillin V Acylase, Chain A"/>
    <property type="match status" value="1"/>
</dbReference>
<evidence type="ECO:0000256" key="1">
    <source>
        <dbReference type="ARBA" id="ARBA00011891"/>
    </source>
</evidence>
<proteinExistence type="predicted"/>
<reference evidence="3 4" key="1">
    <citation type="submission" date="2019-10" db="EMBL/GenBank/DDBJ databases">
        <authorList>
            <person name="Palmer J.M."/>
        </authorList>
    </citation>
    <scope>NUCLEOTIDE SEQUENCE [LARGE SCALE GENOMIC DNA]</scope>
    <source>
        <strain evidence="3 4">TWF694</strain>
    </source>
</reference>
<dbReference type="PANTHER" id="PTHR28583:SF1">
    <property type="entry name" value="ACID CERAMIDASE"/>
    <property type="match status" value="1"/>
</dbReference>
<accession>A0AAV9XGX5</accession>
<organism evidence="3 4">
    <name type="scientific">Orbilia ellipsospora</name>
    <dbReference type="NCBI Taxonomy" id="2528407"/>
    <lineage>
        <taxon>Eukaryota</taxon>
        <taxon>Fungi</taxon>
        <taxon>Dikarya</taxon>
        <taxon>Ascomycota</taxon>
        <taxon>Pezizomycotina</taxon>
        <taxon>Orbiliomycetes</taxon>
        <taxon>Orbiliales</taxon>
        <taxon>Orbiliaceae</taxon>
        <taxon>Orbilia</taxon>
    </lineage>
</organism>
<dbReference type="GO" id="GO:0017040">
    <property type="term" value="F:N-acylsphingosine amidohydrolase activity"/>
    <property type="evidence" value="ECO:0007669"/>
    <property type="project" value="UniProtKB-EC"/>
</dbReference>
<feature type="domain" description="Acid ceramidase N-terminal" evidence="2">
    <location>
        <begin position="15"/>
        <end position="71"/>
    </location>
</feature>
<dbReference type="AlphaFoldDB" id="A0AAV9XGX5"/>